<dbReference type="Pfam" id="PF13715">
    <property type="entry name" value="CarbopepD_reg_2"/>
    <property type="match status" value="1"/>
</dbReference>
<dbReference type="InterPro" id="IPR008969">
    <property type="entry name" value="CarboxyPept-like_regulatory"/>
</dbReference>
<dbReference type="Gene3D" id="2.170.130.10">
    <property type="entry name" value="TonB-dependent receptor, plug domain"/>
    <property type="match status" value="1"/>
</dbReference>
<proteinExistence type="predicted"/>
<protein>
    <submittedName>
        <fullName evidence="3">TonB-dependent receptor, plug</fullName>
    </submittedName>
</protein>
<dbReference type="GO" id="GO:0009279">
    <property type="term" value="C:cell outer membrane"/>
    <property type="evidence" value="ECO:0007669"/>
    <property type="project" value="TreeGrafter"/>
</dbReference>
<keyword evidence="3" id="KW-0675">Receptor</keyword>
<organism evidence="3 4">
    <name type="scientific">Aquipluma nitroreducens</name>
    <dbReference type="NCBI Taxonomy" id="2010828"/>
    <lineage>
        <taxon>Bacteria</taxon>
        <taxon>Pseudomonadati</taxon>
        <taxon>Bacteroidota</taxon>
        <taxon>Bacteroidia</taxon>
        <taxon>Marinilabiliales</taxon>
        <taxon>Prolixibacteraceae</taxon>
        <taxon>Aquipluma</taxon>
    </lineage>
</organism>
<dbReference type="PANTHER" id="PTHR30069:SF29">
    <property type="entry name" value="HEMOGLOBIN AND HEMOGLOBIN-HAPTOGLOBIN-BINDING PROTEIN 1-RELATED"/>
    <property type="match status" value="1"/>
</dbReference>
<name>A0A5K7SB18_9BACT</name>
<evidence type="ECO:0000256" key="1">
    <source>
        <dbReference type="ARBA" id="ARBA00022729"/>
    </source>
</evidence>
<evidence type="ECO:0000313" key="4">
    <source>
        <dbReference type="Proteomes" id="UP001193389"/>
    </source>
</evidence>
<dbReference type="RefSeq" id="WP_318347079.1">
    <property type="nucleotide sequence ID" value="NZ_AP018694.1"/>
</dbReference>
<dbReference type="Gene3D" id="2.60.40.1120">
    <property type="entry name" value="Carboxypeptidase-like, regulatory domain"/>
    <property type="match status" value="1"/>
</dbReference>
<dbReference type="SUPFAM" id="SSF49464">
    <property type="entry name" value="Carboxypeptidase regulatory domain-like"/>
    <property type="match status" value="1"/>
</dbReference>
<dbReference type="PANTHER" id="PTHR30069">
    <property type="entry name" value="TONB-DEPENDENT OUTER MEMBRANE RECEPTOR"/>
    <property type="match status" value="1"/>
</dbReference>
<sequence>MNKSFAPTYLKLLFAICIIILLNFTVSGQNIQEKIITGNFQKVKLEQFFKTIEKEYGIHFYYKSEWVKSYMINQDFKDMPFIQALNLLFDRQSLTFKFFQNNSVVIFPKGSDGRNVSGSNEPQVIVIGDPLNEGRYATAKLKGKILDGKNSEPLAGAVIFHPQTGIGTTTNASGNYELDLPTGDHTLQVSFMGYEVLNQKIKLIESGRADFELFEETHNLEEVTVTGDGTKASKAQMSMIKVNSRIMKELPVMMGEADIIKSVIMMPGIQSVGEMSSGFNVRGGNTDQNLVLMDGAPVFNTSHMFGFFSMINPDAVQDVTLFKGGIPASYGERISSIMDVKLKDGNTENIKFYGGIGLINSRFTLEGPFVKKKKSTFLIGGRTTYSDWIMRQSKNAQFMNSVAHFYDVNGTLNLALGQNNTLKLMGYVSNDVFNLNSNSLYTYGNLISSANWKANISKKLISNLNLSYSKYDFTLDKKDADLAADDYRLKTGLEYGSMKYILSWLPNEKHRINTGIQTIGYKIRPGEILPASSPTNVAPKKVANEQSIEMGAFIDDDFDLSASTALSVGIRYARFMSMGPTTVLNYDPNQTINSGSVIDSTVYGASETAKMYQGIEPRLSMKFNLASTGSIRLSYQRMHQFMNQVSNTSVISPADFWKSSDSHILPLISDQFAVGLFKTPQKGLFETSAEVYYKNLQNLPEYKNGAVLVMNHHVETDIINANGYSYGLELFLKKNAGRLNGWVSYTYSRTMRKTDNTFDEDVINNRKYYPSVYDKPHDLSTVMNYQISRRWRFSGNFVLSSGRPVTLPEQKYTYDGRQIVYYSDRNKYRMPPYHRMDVSITLDENLRKKRMWKGSWTFSVYNLYGRKNPYSIFYRKDASIQTTNKEQYAIYKLSIIGVPVPSITYNFKF</sequence>
<dbReference type="InterPro" id="IPR012910">
    <property type="entry name" value="Plug_dom"/>
</dbReference>
<dbReference type="Proteomes" id="UP001193389">
    <property type="component" value="Chromosome"/>
</dbReference>
<reference evidence="3" key="1">
    <citation type="journal article" date="2020" name="Int. J. Syst. Evol. Microbiol.">
        <title>Aquipluma nitroreducens gen. nov. sp. nov., a novel facultatively anaerobic bacterium isolated from a freshwater lake.</title>
        <authorList>
            <person name="Watanabe M."/>
            <person name="Kojima H."/>
            <person name="Fukui M."/>
        </authorList>
    </citation>
    <scope>NUCLEOTIDE SEQUENCE</scope>
    <source>
        <strain evidence="3">MeG22</strain>
    </source>
</reference>
<accession>A0A5K7SB18</accession>
<dbReference type="EMBL" id="AP018694">
    <property type="protein sequence ID" value="BBE18773.1"/>
    <property type="molecule type" value="Genomic_DNA"/>
</dbReference>
<dbReference type="InterPro" id="IPR037066">
    <property type="entry name" value="Plug_dom_sf"/>
</dbReference>
<dbReference type="InterPro" id="IPR039426">
    <property type="entry name" value="TonB-dep_rcpt-like"/>
</dbReference>
<dbReference type="AlphaFoldDB" id="A0A5K7SB18"/>
<dbReference type="GO" id="GO:0015344">
    <property type="term" value="F:siderophore uptake transmembrane transporter activity"/>
    <property type="evidence" value="ECO:0007669"/>
    <property type="project" value="TreeGrafter"/>
</dbReference>
<dbReference type="GO" id="GO:0044718">
    <property type="term" value="P:siderophore transmembrane transport"/>
    <property type="evidence" value="ECO:0007669"/>
    <property type="project" value="TreeGrafter"/>
</dbReference>
<evidence type="ECO:0000259" key="2">
    <source>
        <dbReference type="Pfam" id="PF07715"/>
    </source>
</evidence>
<evidence type="ECO:0000313" key="3">
    <source>
        <dbReference type="EMBL" id="BBE18773.1"/>
    </source>
</evidence>
<gene>
    <name evidence="3" type="ORF">AQPE_2938</name>
</gene>
<keyword evidence="4" id="KW-1185">Reference proteome</keyword>
<dbReference type="KEGG" id="anf:AQPE_2938"/>
<dbReference type="SUPFAM" id="SSF56935">
    <property type="entry name" value="Porins"/>
    <property type="match status" value="1"/>
</dbReference>
<dbReference type="Pfam" id="PF07715">
    <property type="entry name" value="Plug"/>
    <property type="match status" value="1"/>
</dbReference>
<keyword evidence="1" id="KW-0732">Signal</keyword>
<feature type="domain" description="TonB-dependent receptor plug" evidence="2">
    <location>
        <begin position="259"/>
        <end position="333"/>
    </location>
</feature>